<keyword evidence="3 6" id="KW-0547">Nucleotide-binding</keyword>
<evidence type="ECO:0000259" key="8">
    <source>
        <dbReference type="PROSITE" id="PS50011"/>
    </source>
</evidence>
<dbReference type="PANTHER" id="PTHR24346:SF110">
    <property type="entry name" value="NON-SPECIFIC SERINE_THREONINE PROTEIN KINASE"/>
    <property type="match status" value="1"/>
</dbReference>
<dbReference type="Pfam" id="PF00069">
    <property type="entry name" value="Pkinase"/>
    <property type="match status" value="1"/>
</dbReference>
<evidence type="ECO:0000256" key="3">
    <source>
        <dbReference type="ARBA" id="ARBA00022741"/>
    </source>
</evidence>
<keyword evidence="1 7" id="KW-0723">Serine/threonine-protein kinase</keyword>
<dbReference type="FunFam" id="3.30.200.20:FF:000003">
    <property type="entry name" value="Non-specific serine/threonine protein kinase"/>
    <property type="match status" value="1"/>
</dbReference>
<dbReference type="EMBL" id="KQ474090">
    <property type="protein sequence ID" value="KPV71910.1"/>
    <property type="molecule type" value="Genomic_DNA"/>
</dbReference>
<feature type="domain" description="Protein kinase" evidence="8">
    <location>
        <begin position="11"/>
        <end position="244"/>
    </location>
</feature>
<evidence type="ECO:0000256" key="4">
    <source>
        <dbReference type="ARBA" id="ARBA00022777"/>
    </source>
</evidence>
<dbReference type="PROSITE" id="PS00107">
    <property type="entry name" value="PROTEIN_KINASE_ATP"/>
    <property type="match status" value="1"/>
</dbReference>
<organism evidence="9 10">
    <name type="scientific">Rhodotorula graminis (strain WP1)</name>
    <dbReference type="NCBI Taxonomy" id="578459"/>
    <lineage>
        <taxon>Eukaryota</taxon>
        <taxon>Fungi</taxon>
        <taxon>Dikarya</taxon>
        <taxon>Basidiomycota</taxon>
        <taxon>Pucciniomycotina</taxon>
        <taxon>Microbotryomycetes</taxon>
        <taxon>Sporidiobolales</taxon>
        <taxon>Sporidiobolaceae</taxon>
        <taxon>Rhodotorula</taxon>
    </lineage>
</organism>
<evidence type="ECO:0000256" key="6">
    <source>
        <dbReference type="PROSITE-ProRule" id="PRU10141"/>
    </source>
</evidence>
<dbReference type="InterPro" id="IPR000719">
    <property type="entry name" value="Prot_kinase_dom"/>
</dbReference>
<gene>
    <name evidence="9" type="ORF">RHOBADRAFT_39956</name>
</gene>
<dbReference type="GO" id="GO:0035556">
    <property type="term" value="P:intracellular signal transduction"/>
    <property type="evidence" value="ECO:0007669"/>
    <property type="project" value="TreeGrafter"/>
</dbReference>
<dbReference type="PROSITE" id="PS00108">
    <property type="entry name" value="PROTEIN_KINASE_ST"/>
    <property type="match status" value="1"/>
</dbReference>
<evidence type="ECO:0000256" key="1">
    <source>
        <dbReference type="ARBA" id="ARBA00022527"/>
    </source>
</evidence>
<evidence type="ECO:0000256" key="2">
    <source>
        <dbReference type="ARBA" id="ARBA00022679"/>
    </source>
</evidence>
<dbReference type="RefSeq" id="XP_018267959.1">
    <property type="nucleotide sequence ID" value="XM_018413672.1"/>
</dbReference>
<sequence length="244" mass="27582">MPRQKVYFGPYVLLQTLGEGEFGKVKLGVHGERWGEDVAIKLIKRGNVDTAQRGEKVRREIEVLKMVRHPNIVRLYDVIETEKYIGIVLEYASGGELFDHILAHRYLKERDASRLFAQLVSGVSYLHAKGVVHRDLKLENLLLDRNRNVIITDFGFANRFNDARADLMATSCGSPCYAAPELVVSEGKYVGTAVDVWSCGVILYAMLAGYLPYDDDPLNPDGDNINLLYRYILSTPLTFPDWIT</sequence>
<name>A0A0P9EEW0_RHOGW</name>
<feature type="binding site" evidence="6">
    <location>
        <position position="41"/>
    </location>
    <ligand>
        <name>ATP</name>
        <dbReference type="ChEBI" id="CHEBI:30616"/>
    </ligand>
</feature>
<accession>A0A0P9EEW0</accession>
<evidence type="ECO:0000256" key="7">
    <source>
        <dbReference type="RuleBase" id="RU000304"/>
    </source>
</evidence>
<dbReference type="GO" id="GO:0005524">
    <property type="term" value="F:ATP binding"/>
    <property type="evidence" value="ECO:0007669"/>
    <property type="project" value="UniProtKB-UniRule"/>
</dbReference>
<feature type="non-terminal residue" evidence="9">
    <location>
        <position position="244"/>
    </location>
</feature>
<dbReference type="PROSITE" id="PS50011">
    <property type="entry name" value="PROTEIN_KINASE_DOM"/>
    <property type="match status" value="1"/>
</dbReference>
<dbReference type="OMA" id="FELIEVC"/>
<dbReference type="AlphaFoldDB" id="A0A0P9EEW0"/>
<evidence type="ECO:0000313" key="10">
    <source>
        <dbReference type="Proteomes" id="UP000053890"/>
    </source>
</evidence>
<dbReference type="SUPFAM" id="SSF56112">
    <property type="entry name" value="Protein kinase-like (PK-like)"/>
    <property type="match status" value="1"/>
</dbReference>
<protein>
    <recommendedName>
        <fullName evidence="8">Protein kinase domain-containing protein</fullName>
    </recommendedName>
</protein>
<dbReference type="OrthoDB" id="193931at2759"/>
<dbReference type="InterPro" id="IPR008271">
    <property type="entry name" value="Ser/Thr_kinase_AS"/>
</dbReference>
<dbReference type="GeneID" id="28974121"/>
<keyword evidence="2" id="KW-0808">Transferase</keyword>
<dbReference type="InterPro" id="IPR011009">
    <property type="entry name" value="Kinase-like_dom_sf"/>
</dbReference>
<dbReference type="PANTHER" id="PTHR24346">
    <property type="entry name" value="MAP/MICROTUBULE AFFINITY-REGULATING KINASE"/>
    <property type="match status" value="1"/>
</dbReference>
<evidence type="ECO:0000313" key="9">
    <source>
        <dbReference type="EMBL" id="KPV71910.1"/>
    </source>
</evidence>
<keyword evidence="4" id="KW-0418">Kinase</keyword>
<comment type="similarity">
    <text evidence="7">Belongs to the protein kinase superfamily.</text>
</comment>
<dbReference type="FunFam" id="1.10.510.10:FF:000571">
    <property type="entry name" value="Maternal embryonic leucine zipper kinase"/>
    <property type="match status" value="1"/>
</dbReference>
<evidence type="ECO:0000256" key="5">
    <source>
        <dbReference type="ARBA" id="ARBA00022840"/>
    </source>
</evidence>
<dbReference type="GO" id="GO:0005737">
    <property type="term" value="C:cytoplasm"/>
    <property type="evidence" value="ECO:0007669"/>
    <property type="project" value="TreeGrafter"/>
</dbReference>
<keyword evidence="10" id="KW-1185">Reference proteome</keyword>
<dbReference type="InterPro" id="IPR017441">
    <property type="entry name" value="Protein_kinase_ATP_BS"/>
</dbReference>
<dbReference type="Gene3D" id="1.10.510.10">
    <property type="entry name" value="Transferase(Phosphotransferase) domain 1"/>
    <property type="match status" value="1"/>
</dbReference>
<dbReference type="GO" id="GO:0004674">
    <property type="term" value="F:protein serine/threonine kinase activity"/>
    <property type="evidence" value="ECO:0007669"/>
    <property type="project" value="UniProtKB-KW"/>
</dbReference>
<dbReference type="STRING" id="578459.A0A0P9EEW0"/>
<dbReference type="Proteomes" id="UP000053890">
    <property type="component" value="Unassembled WGS sequence"/>
</dbReference>
<keyword evidence="5 6" id="KW-0067">ATP-binding</keyword>
<dbReference type="SMART" id="SM00220">
    <property type="entry name" value="S_TKc"/>
    <property type="match status" value="1"/>
</dbReference>
<reference evidence="9 10" key="1">
    <citation type="journal article" date="2015" name="Front. Microbiol.">
        <title>Genome sequence of the plant growth promoting endophytic yeast Rhodotorula graminis WP1.</title>
        <authorList>
            <person name="Firrincieli A."/>
            <person name="Otillar R."/>
            <person name="Salamov A."/>
            <person name="Schmutz J."/>
            <person name="Khan Z."/>
            <person name="Redman R.S."/>
            <person name="Fleck N.D."/>
            <person name="Lindquist E."/>
            <person name="Grigoriev I.V."/>
            <person name="Doty S.L."/>
        </authorList>
    </citation>
    <scope>NUCLEOTIDE SEQUENCE [LARGE SCALE GENOMIC DNA]</scope>
    <source>
        <strain evidence="9 10">WP1</strain>
    </source>
</reference>
<proteinExistence type="inferred from homology"/>